<dbReference type="SUPFAM" id="SSF52047">
    <property type="entry name" value="RNI-like"/>
    <property type="match status" value="1"/>
</dbReference>
<dbReference type="Pfam" id="PF18052">
    <property type="entry name" value="Rx_N"/>
    <property type="match status" value="2"/>
</dbReference>
<evidence type="ECO:0000256" key="4">
    <source>
        <dbReference type="ARBA" id="ARBA00022821"/>
    </source>
</evidence>
<keyword evidence="3" id="KW-0547">Nucleotide-binding</keyword>
<reference evidence="7 8" key="2">
    <citation type="journal article" date="2017" name="Front. Plant Sci.">
        <title>Gene Classification and Mining of Molecular Markers Useful in Red Clover (Trifolium pratense) Breeding.</title>
        <authorList>
            <person name="Istvanek J."/>
            <person name="Dluhosova J."/>
            <person name="Dluhos P."/>
            <person name="Patkova L."/>
            <person name="Nedelnik J."/>
            <person name="Repkova J."/>
        </authorList>
    </citation>
    <scope>NUCLEOTIDE SEQUENCE [LARGE SCALE GENOMIC DNA]</scope>
    <source>
        <strain evidence="8">cv. Tatra</strain>
        <tissue evidence="7">Young leaves</tissue>
    </source>
</reference>
<dbReference type="InterPro" id="IPR032675">
    <property type="entry name" value="LRR_dom_sf"/>
</dbReference>
<dbReference type="InterPro" id="IPR002100">
    <property type="entry name" value="TF_MADSbox"/>
</dbReference>
<dbReference type="Proteomes" id="UP000236291">
    <property type="component" value="Unassembled WGS sequence"/>
</dbReference>
<evidence type="ECO:0000259" key="6">
    <source>
        <dbReference type="PROSITE" id="PS50066"/>
    </source>
</evidence>
<dbReference type="Gene3D" id="1.10.10.10">
    <property type="entry name" value="Winged helix-like DNA-binding domain superfamily/Winged helix DNA-binding domain"/>
    <property type="match status" value="2"/>
</dbReference>
<keyword evidence="5" id="KW-0067">ATP-binding</keyword>
<dbReference type="Gene3D" id="3.80.10.10">
    <property type="entry name" value="Ribonuclease Inhibitor"/>
    <property type="match status" value="4"/>
</dbReference>
<dbReference type="SUPFAM" id="SSF52058">
    <property type="entry name" value="L domain-like"/>
    <property type="match status" value="3"/>
</dbReference>
<dbReference type="InterPro" id="IPR002182">
    <property type="entry name" value="NB-ARC"/>
</dbReference>
<dbReference type="InterPro" id="IPR042197">
    <property type="entry name" value="Apaf_helical"/>
</dbReference>
<proteinExistence type="predicted"/>
<dbReference type="Gene3D" id="1.10.8.430">
    <property type="entry name" value="Helical domain of apoptotic protease-activating factors"/>
    <property type="match status" value="2"/>
</dbReference>
<keyword evidence="1" id="KW-0433">Leucine-rich repeat</keyword>
<dbReference type="GO" id="GO:0051707">
    <property type="term" value="P:response to other organism"/>
    <property type="evidence" value="ECO:0007669"/>
    <property type="project" value="UniProtKB-ARBA"/>
</dbReference>
<dbReference type="FunFam" id="3.40.50.300:FF:001091">
    <property type="entry name" value="Probable disease resistance protein At1g61300"/>
    <property type="match status" value="2"/>
</dbReference>
<gene>
    <name evidence="7" type="ORF">L195_g002296</name>
</gene>
<dbReference type="GO" id="GO:0006952">
    <property type="term" value="P:defense response"/>
    <property type="evidence" value="ECO:0007669"/>
    <property type="project" value="UniProtKB-KW"/>
</dbReference>
<dbReference type="PRINTS" id="PR00364">
    <property type="entry name" value="DISEASERSIST"/>
</dbReference>
<keyword evidence="4" id="KW-0611">Plant defense</keyword>
<dbReference type="SMART" id="SM00369">
    <property type="entry name" value="LRR_TYP"/>
    <property type="match status" value="3"/>
</dbReference>
<dbReference type="InterPro" id="IPR041118">
    <property type="entry name" value="Rx_N"/>
</dbReference>
<comment type="caution">
    <text evidence="7">The sequence shown here is derived from an EMBL/GenBank/DDBJ whole genome shotgun (WGS) entry which is preliminary data.</text>
</comment>
<dbReference type="STRING" id="57577.A0A2K3NS29"/>
<evidence type="ECO:0000256" key="3">
    <source>
        <dbReference type="ARBA" id="ARBA00022741"/>
    </source>
</evidence>
<feature type="domain" description="MADS-box" evidence="6">
    <location>
        <begin position="2501"/>
        <end position="2524"/>
    </location>
</feature>
<dbReference type="PANTHER" id="PTHR36766">
    <property type="entry name" value="PLANT BROAD-SPECTRUM MILDEW RESISTANCE PROTEIN RPW8"/>
    <property type="match status" value="1"/>
</dbReference>
<dbReference type="ExpressionAtlas" id="A0A2K3NS29">
    <property type="expression patterns" value="baseline"/>
</dbReference>
<keyword evidence="2" id="KW-0677">Repeat</keyword>
<evidence type="ECO:0000256" key="2">
    <source>
        <dbReference type="ARBA" id="ARBA00022737"/>
    </source>
</evidence>
<dbReference type="SUPFAM" id="SSF52540">
    <property type="entry name" value="P-loop containing nucleoside triphosphate hydrolases"/>
    <property type="match status" value="2"/>
</dbReference>
<dbReference type="InterPro" id="IPR058922">
    <property type="entry name" value="WHD_DRP"/>
</dbReference>
<dbReference type="EMBL" id="ASHM01001002">
    <property type="protein sequence ID" value="PNY05838.1"/>
    <property type="molecule type" value="Genomic_DNA"/>
</dbReference>
<evidence type="ECO:0000313" key="8">
    <source>
        <dbReference type="Proteomes" id="UP000236291"/>
    </source>
</evidence>
<dbReference type="GO" id="GO:0046983">
    <property type="term" value="F:protein dimerization activity"/>
    <property type="evidence" value="ECO:0007669"/>
    <property type="project" value="InterPro"/>
</dbReference>
<feature type="non-terminal residue" evidence="7">
    <location>
        <position position="2534"/>
    </location>
</feature>
<dbReference type="Gene3D" id="3.40.50.300">
    <property type="entry name" value="P-loop containing nucleotide triphosphate hydrolases"/>
    <property type="match status" value="2"/>
</dbReference>
<sequence length="2534" mass="286734">MATIVVEALLSASVEVLLKKIVSGEFLDFFRSTKLDLSLLEKLKITLLSLQAVLHDAEEKQISNPAVKEWLVLLQDAVFEADDLFDEINTVALRCKVKAKYKGKTATAKVRNILSCRFKRFNGVINSKMQKLFKRLEFLRKQKLGLKEGISSSVWHQTPTSSVVDESSIYGRDSDRKKLKGFLLSEDAGCKIGVVSVVGMGGLGKTTLAKLLYNDHEVKEKFTLKAWAHISKDFDVVRVTKTLLESITSRTIDNDSQLLESVNLKGNDSTNDLNTLQVQLQRCLSNKLFLLVLDDIWYGSYVDWNNLMAIFNVGETGSKIIITTRDERVALAMQTFLPIHSLTPLESEDCWSILAKHAFGASNYQQRSNLEEIGKDISKKCNGLPLAATTLGGLLRIKLSQDYWNDVLKSSIWELTDGEVQPALLMSYRYLPAPLKRCFAYCSLFPKSSILKKNMLVQLWIAEGLVLQPNGEKSWEKVADEYFDELVSRSLIQQRCVDGKTKFQMHDLIIDLATMVSSSYCIRLDEEKLHERTRHLSYNREEFDPYNKFDKLHRLKGLRTFLSLPLQDSRNWYYYSVSDKVICDLLPAMKQLRVLSLSCYKSFTELPTSIGNLIYLRYLNLSHTWIKRLPSEICELYNMQTLLLTECRNLIELPEDMGKLVNLRHLDIRGTWRLMELPVQIAKLENLQTLSDFIVGKQHDGLKVGELGKFSHLHGKLSISQLQNVTHPSAAFQANLEMKKQIDDLILEWESELVCATPSDPQIENVVLEQLRPSTNLKKLTIKNYSGNTFPNWLSDSLFGNMVYLKISNCRNCSWCPPLGQLGNLKELTISLMPSIKTVGNEFYGSGSSCSFQSFPSLEILQFKEMSEWEEWKLIVGTSTKFPSLLHLSLDTCPKLKGNIPHSLPSLTELKLQDCPHLVEFGNSNDNSNNMIIMPSSDVFFSLGGFPTPNLIYFEVRFCKKLCSVPEPMNNLAGLQVMKIDGLPNLQSFAKDGLPINLLQLSLGSVGGILWNTTWERLTCLSLLVIKGDRVNAPMKMDVPRLPVSLIYLKLHDLDDIECLDGKLLHHLISLQKLEITSAPKLKLLPDEGLPSSLSVLSIVDCPLLEASLLRKRGKEWHISSVIDLSDGHQDDPMFILPCHIKAKLKTMASGGIMATIVGEALLSASVKLLLQKTVSGEFMDFFRSTKLDLSLLEKLKITLLSLQAVLNDAEEKQITNPAVKEWLDMLQDAVFQADDLFDAINTKALKCKVEADQVLKKLSSPFKMFDRKINSKLQNLFERLEHLRNQNLGLREGVSNIVWHGTPTSSVVGDESAIYGRDDDKKKLKECLMSEDGSDGGSNIGVISIVGMGGLGKTTLAKLLYNDHEVKEKFEVRGWAHVSKDLDLVTVTKALLESVTSQTTTAGDLNILQVQLQQSLSNKKFLLVLDDIWYGRYVGWNSMNDIFNVGEMGSKIIITTRDERVALPMQTFLYVHRLRCLETEDSWSLLAKHALVPNNYQQRSNLENIGKEIAKKCDGLPLAAVALGGLLRTKLSQDYWSDVLKSSIWELTNDEVQPALLLSYRYLPSPLKGCFAYCSIFPKNSILMKKMVVQLWIAEGLIPQPKSEKSWEKVAEEYFDELVLRSLIRQRSIDDIDDNEVDDEEVCFEMHDLINDLAMIVSSPYCIRLDEQKPHYRVRHLSYNRGHFDSYDKFDKLYGLKGLRTFLPLPLQKISSSSCYVSEKLIFDLLQHMKQLRALSLSSYRNITELPNSIGNLKYLRYLNLSDTNIERLPSETCKLYNLQTLLLSNCSHLTKLPKDMGKLVNLRHLDIRGTRLKEIPVQLSQLENLQTLSNFVVSKHDIGLKIADLGKYSHLQGKLSISRLQNVTNLSHASQANLEMKKQIDELELRWVNINVPSYSQIQSDVFEQLRPQSSLKSLRIVGYGGNNFPTWFGGSSFGNMVHLDIWYCEYCSWLPPLGQLGNLKKLIIGQMKSVKSIGPEFYGSDSPLFQPFPLLETLKFCSMPQWEEWKLTGGTSTMFPRLTRLSLRHCPKLNLNIPLGQLGNLKELTIEGMKSLKTLGTEFYGSSSSPLLQPFPSLETLEFRQMEEWEEWKLIGGTTIEFPSLKLLSLSECPKLKGNIPGNLPSLTRLSLYKCPKFKGNIPGSLPSLASLSLEYCTDLKGMTPNNLPSLSNLVIEECPLLMDSRHLDDNSNIIITRPSSDVFSQLMICINSLQKMYLINIPSLTSFPRDGLPKTLQSLTIQDCENLEFLPRESLHNYKSLENLSIHSSCNSMTSFTLGSLPVLKTLNIRNCKNLKSILIVEDVLQHNLLFLRSLNIWSCDELESVSLCGFPIPNLIDLRLGWCKKLRSLPEPMNLLASLREMSICNLPNLQSFSIDDFPISLQEMRVGIVGGILWNTTWERLTSLSLFQIWGDDILKPVMKMEVPLLPVSLVTLLIFDVEDIGCLHGMWLQHLTSLKTLEFSCCCNLKSLPKEGLPSSLKELFIYKCPLLKASLLGKRGKEWRKILKKANELSFLCDAEVAIIPIPVILFHLH</sequence>
<dbReference type="GO" id="GO:0043531">
    <property type="term" value="F:ADP binding"/>
    <property type="evidence" value="ECO:0007669"/>
    <property type="project" value="InterPro"/>
</dbReference>
<dbReference type="InterPro" id="IPR027417">
    <property type="entry name" value="P-loop_NTPase"/>
</dbReference>
<dbReference type="PANTHER" id="PTHR36766:SF40">
    <property type="entry name" value="DISEASE RESISTANCE PROTEIN RGA3"/>
    <property type="match status" value="1"/>
</dbReference>
<dbReference type="GO" id="GO:0003677">
    <property type="term" value="F:DNA binding"/>
    <property type="evidence" value="ECO:0007669"/>
    <property type="project" value="InterPro"/>
</dbReference>
<reference evidence="7 8" key="1">
    <citation type="journal article" date="2014" name="Am. J. Bot.">
        <title>Genome assembly and annotation for red clover (Trifolium pratense; Fabaceae).</title>
        <authorList>
            <person name="Istvanek J."/>
            <person name="Jaros M."/>
            <person name="Krenek A."/>
            <person name="Repkova J."/>
        </authorList>
    </citation>
    <scope>NUCLEOTIDE SEQUENCE [LARGE SCALE GENOMIC DNA]</scope>
    <source>
        <strain evidence="8">cv. Tatra</strain>
        <tissue evidence="7">Young leaves</tissue>
    </source>
</reference>
<dbReference type="Pfam" id="PF00931">
    <property type="entry name" value="NB-ARC"/>
    <property type="match status" value="2"/>
</dbReference>
<dbReference type="InterPro" id="IPR056789">
    <property type="entry name" value="LRR_R13L1-DRL21"/>
</dbReference>
<dbReference type="InterPro" id="IPR036388">
    <property type="entry name" value="WH-like_DNA-bd_sf"/>
</dbReference>
<evidence type="ECO:0000256" key="5">
    <source>
        <dbReference type="ARBA" id="ARBA00022840"/>
    </source>
</evidence>
<dbReference type="PROSITE" id="PS50066">
    <property type="entry name" value="MADS_BOX_2"/>
    <property type="match status" value="1"/>
</dbReference>
<dbReference type="Pfam" id="PF25019">
    <property type="entry name" value="LRR_R13L1-DRL21"/>
    <property type="match status" value="2"/>
</dbReference>
<name>A0A2K3NS29_TRIPR</name>
<evidence type="ECO:0000256" key="1">
    <source>
        <dbReference type="ARBA" id="ARBA00022614"/>
    </source>
</evidence>
<dbReference type="GO" id="GO:0005524">
    <property type="term" value="F:ATP binding"/>
    <property type="evidence" value="ECO:0007669"/>
    <property type="project" value="UniProtKB-KW"/>
</dbReference>
<dbReference type="FunFam" id="1.10.10.10:FF:000322">
    <property type="entry name" value="Probable disease resistance protein At1g63360"/>
    <property type="match status" value="2"/>
</dbReference>
<accession>A0A2K3NS29</accession>
<evidence type="ECO:0000313" key="7">
    <source>
        <dbReference type="EMBL" id="PNY05838.1"/>
    </source>
</evidence>
<protein>
    <submittedName>
        <fullName evidence="7">CC-NBS-LRR resistance protein</fullName>
    </submittedName>
</protein>
<dbReference type="Pfam" id="PF23559">
    <property type="entry name" value="WHD_DRP"/>
    <property type="match status" value="2"/>
</dbReference>
<dbReference type="Gene3D" id="1.20.5.4130">
    <property type="match status" value="2"/>
</dbReference>
<dbReference type="InterPro" id="IPR003591">
    <property type="entry name" value="Leu-rich_rpt_typical-subtyp"/>
</dbReference>
<organism evidence="7 8">
    <name type="scientific">Trifolium pratense</name>
    <name type="common">Red clover</name>
    <dbReference type="NCBI Taxonomy" id="57577"/>
    <lineage>
        <taxon>Eukaryota</taxon>
        <taxon>Viridiplantae</taxon>
        <taxon>Streptophyta</taxon>
        <taxon>Embryophyta</taxon>
        <taxon>Tracheophyta</taxon>
        <taxon>Spermatophyta</taxon>
        <taxon>Magnoliopsida</taxon>
        <taxon>eudicotyledons</taxon>
        <taxon>Gunneridae</taxon>
        <taxon>Pentapetalae</taxon>
        <taxon>rosids</taxon>
        <taxon>fabids</taxon>
        <taxon>Fabales</taxon>
        <taxon>Fabaceae</taxon>
        <taxon>Papilionoideae</taxon>
        <taxon>50 kb inversion clade</taxon>
        <taxon>NPAAA clade</taxon>
        <taxon>Hologalegina</taxon>
        <taxon>IRL clade</taxon>
        <taxon>Trifolieae</taxon>
        <taxon>Trifolium</taxon>
    </lineage>
</organism>